<dbReference type="AlphaFoldDB" id="A0A427YRI4"/>
<gene>
    <name evidence="1" type="ORF">EHS25_006386</name>
</gene>
<dbReference type="PANTHER" id="PTHR31047">
    <property type="entry name" value="MEIOTICALLY UP-REGULATED GENE 157 PROTEIN"/>
    <property type="match status" value="1"/>
</dbReference>
<proteinExistence type="predicted"/>
<evidence type="ECO:0000313" key="1">
    <source>
        <dbReference type="EMBL" id="RSH93738.1"/>
    </source>
</evidence>
<sequence length="712" mass="78792">MPTAVPPSPTALPLLDPATHQTKTIDFGADGLAASLSLHGRFLTIAGPHPVHGQIIVAPWEQFPAEKHYDQPFVRAYRARPMDLHKDAEAGFGMTIRLKGPEGSYEFPRPEWSYIDGSWPRGIASLAQCNAEHSYTVVDGQVTHSVVLQNTSPGNLTAEVDIGGPLSLHRAAYTQLTPQGDCSVPPVENHLRATSSGALLLQNRYLPATLGLSVYVDGRRRPMTSSESTTTGTCRIHNTLDLELPPHSSRHVVVQYTLSPRLEDLDAPASIHITKPSASSNLTSMIDHQKLAALLGNGKRGQVLAFVVLRNLDYLLSCCAMPIVSEAGESKGTCIITDHQCLPLGWNRDNYWQLDMLNSLYPHVDNIVHAQYRATARRIIQDVLRSHLVWVFRTAQRPAGFWARSFFSNGIPKDGVFQLDQQCYPLLELAEYAARYAGSDPSELEFVKELTLGVVDEVLDCLQEHRWTAPPDSTHGRRLWLFKTDETPADDEVAYPYHFSSHVLLCHTLNSLAQLRSQVGPEWIKTDVSGWAGDVHADTLEFFTTKHPEIGPMFAYLTSTTGQFQFYHDANDLPTALAPRWGFCSVDDQLWRNTVRFAFSPENTDGWYPGGPFGGLGSIHTRDPWPLGDGQRLSILATLGGQTGDPKGVNETIAKITREAQWDGLFAEAVNRDSGKVTSKNWFSWPGSFISSTLLSRCSVLFEGEDDSHLHV</sequence>
<dbReference type="GO" id="GO:0003824">
    <property type="term" value="F:catalytic activity"/>
    <property type="evidence" value="ECO:0007669"/>
    <property type="project" value="UniProtKB-ARBA"/>
</dbReference>
<dbReference type="OrthoDB" id="2580243at2759"/>
<dbReference type="Pfam" id="PF06824">
    <property type="entry name" value="Glyco_hydro_125"/>
    <property type="match status" value="1"/>
</dbReference>
<dbReference type="Proteomes" id="UP000279259">
    <property type="component" value="Unassembled WGS sequence"/>
</dbReference>
<dbReference type="EMBL" id="RSCD01000003">
    <property type="protein sequence ID" value="RSH93738.1"/>
    <property type="molecule type" value="Genomic_DNA"/>
</dbReference>
<evidence type="ECO:0000313" key="2">
    <source>
        <dbReference type="Proteomes" id="UP000279259"/>
    </source>
</evidence>
<dbReference type="SUPFAM" id="SSF48208">
    <property type="entry name" value="Six-hairpin glycosidases"/>
    <property type="match status" value="1"/>
</dbReference>
<dbReference type="InterPro" id="IPR012341">
    <property type="entry name" value="6hp_glycosidase-like_sf"/>
</dbReference>
<protein>
    <submittedName>
        <fullName evidence="1">Uncharacterized protein</fullName>
    </submittedName>
</protein>
<dbReference type="Gene3D" id="1.50.10.10">
    <property type="match status" value="1"/>
</dbReference>
<dbReference type="SMART" id="SM01149">
    <property type="entry name" value="DUF1237"/>
    <property type="match status" value="1"/>
</dbReference>
<dbReference type="InterPro" id="IPR008928">
    <property type="entry name" value="6-hairpin_glycosidase_sf"/>
</dbReference>
<dbReference type="PANTHER" id="PTHR31047:SF0">
    <property type="entry name" value="MEIOTICALLY UP-REGULATED GENE 157 PROTEIN"/>
    <property type="match status" value="1"/>
</dbReference>
<name>A0A427YRI4_9TREE</name>
<organism evidence="1 2">
    <name type="scientific">Saitozyma podzolica</name>
    <dbReference type="NCBI Taxonomy" id="1890683"/>
    <lineage>
        <taxon>Eukaryota</taxon>
        <taxon>Fungi</taxon>
        <taxon>Dikarya</taxon>
        <taxon>Basidiomycota</taxon>
        <taxon>Agaricomycotina</taxon>
        <taxon>Tremellomycetes</taxon>
        <taxon>Tremellales</taxon>
        <taxon>Trimorphomycetaceae</taxon>
        <taxon>Saitozyma</taxon>
    </lineage>
</organism>
<dbReference type="GO" id="GO:0005975">
    <property type="term" value="P:carbohydrate metabolic process"/>
    <property type="evidence" value="ECO:0007669"/>
    <property type="project" value="InterPro"/>
</dbReference>
<dbReference type="InterPro" id="IPR008313">
    <property type="entry name" value="GH125"/>
</dbReference>
<comment type="caution">
    <text evidence="1">The sequence shown here is derived from an EMBL/GenBank/DDBJ whole genome shotgun (WGS) entry which is preliminary data.</text>
</comment>
<keyword evidence="2" id="KW-1185">Reference proteome</keyword>
<reference evidence="1 2" key="1">
    <citation type="submission" date="2018-11" db="EMBL/GenBank/DDBJ databases">
        <title>Genome sequence of Saitozyma podzolica DSM 27192.</title>
        <authorList>
            <person name="Aliyu H."/>
            <person name="Gorte O."/>
            <person name="Ochsenreither K."/>
        </authorList>
    </citation>
    <scope>NUCLEOTIDE SEQUENCE [LARGE SCALE GENOMIC DNA]</scope>
    <source>
        <strain evidence="1 2">DSM 27192</strain>
    </source>
</reference>
<accession>A0A427YRI4</accession>